<comment type="subcellular location">
    <subcellularLocation>
        <location evidence="7">Cell membrane</location>
    </subcellularLocation>
    <subcellularLocation>
        <location evidence="7">Bacterial flagellum basal body</location>
    </subcellularLocation>
</comment>
<dbReference type="InterPro" id="IPR052205">
    <property type="entry name" value="FliO/MopB"/>
</dbReference>
<evidence type="ECO:0000256" key="2">
    <source>
        <dbReference type="ARBA" id="ARBA00022692"/>
    </source>
</evidence>
<dbReference type="PANTHER" id="PTHR38766:SF1">
    <property type="entry name" value="FLAGELLAR PROTEIN FLIO"/>
    <property type="match status" value="1"/>
</dbReference>
<dbReference type="NCBIfam" id="TIGR03500">
    <property type="entry name" value="FliO_TIGR"/>
    <property type="match status" value="1"/>
</dbReference>
<evidence type="ECO:0000256" key="1">
    <source>
        <dbReference type="ARBA" id="ARBA00022475"/>
    </source>
</evidence>
<dbReference type="RefSeq" id="WP_418856599.1">
    <property type="nucleotide sequence ID" value="NZ_CP020373.1"/>
</dbReference>
<proteinExistence type="inferred from homology"/>
<evidence type="ECO:0000256" key="4">
    <source>
        <dbReference type="ARBA" id="ARBA00023136"/>
    </source>
</evidence>
<comment type="similarity">
    <text evidence="6 7">Belongs to the FliO/MopB family.</text>
</comment>
<feature type="transmembrane region" description="Helical" evidence="7">
    <location>
        <begin position="29"/>
        <end position="47"/>
    </location>
</feature>
<dbReference type="Pfam" id="PF04347">
    <property type="entry name" value="FliO"/>
    <property type="match status" value="1"/>
</dbReference>
<evidence type="ECO:0000256" key="5">
    <source>
        <dbReference type="ARBA" id="ARBA00023143"/>
    </source>
</evidence>
<dbReference type="Proteomes" id="UP000278437">
    <property type="component" value="Chromosome"/>
</dbReference>
<accession>A0ABN5TXQ4</accession>
<dbReference type="PANTHER" id="PTHR38766">
    <property type="entry name" value="FLAGELLAR PROTEIN FLIO"/>
    <property type="match status" value="1"/>
</dbReference>
<dbReference type="InterPro" id="IPR022781">
    <property type="entry name" value="Flagellar_biosynth_FliO"/>
</dbReference>
<organism evidence="8 9">
    <name type="scientific">Shewanella khirikhana</name>
    <dbReference type="NCBI Taxonomy" id="1965282"/>
    <lineage>
        <taxon>Bacteria</taxon>
        <taxon>Pseudomonadati</taxon>
        <taxon>Pseudomonadota</taxon>
        <taxon>Gammaproteobacteria</taxon>
        <taxon>Alteromonadales</taxon>
        <taxon>Shewanellaceae</taxon>
        <taxon>Shewanella</taxon>
    </lineage>
</organism>
<evidence type="ECO:0000313" key="8">
    <source>
        <dbReference type="EMBL" id="AZQ11142.1"/>
    </source>
</evidence>
<keyword evidence="2 7" id="KW-0812">Transmembrane</keyword>
<keyword evidence="8" id="KW-0282">Flagellum</keyword>
<evidence type="ECO:0000256" key="3">
    <source>
        <dbReference type="ARBA" id="ARBA00022989"/>
    </source>
</evidence>
<keyword evidence="8" id="KW-0966">Cell projection</keyword>
<keyword evidence="4 7" id="KW-0472">Membrane</keyword>
<evidence type="ECO:0000256" key="7">
    <source>
        <dbReference type="RuleBase" id="RU362064"/>
    </source>
</evidence>
<name>A0ABN5TXQ4_9GAMM</name>
<keyword evidence="8" id="KW-0969">Cilium</keyword>
<reference evidence="9" key="1">
    <citation type="submission" date="2017-03" db="EMBL/GenBank/DDBJ databases">
        <title>Full genome sequence of a non-lethal Shewanella isolate that potentiates virulence of Vibio parahaemolyticus causing acute hepatopancreatic necrosis disease (AHPND) in shrimp.</title>
        <authorList>
            <person name="Prachumwat A."/>
            <person name="Sritunyalucksana K."/>
        </authorList>
    </citation>
    <scope>NUCLEOTIDE SEQUENCE [LARGE SCALE GENOMIC DNA]</scope>
    <source>
        <strain evidence="9">TH2012</strain>
    </source>
</reference>
<gene>
    <name evidence="8" type="primary">fliO</name>
    <name evidence="8" type="ORF">STH12_02054</name>
</gene>
<evidence type="ECO:0000256" key="6">
    <source>
        <dbReference type="ARBA" id="ARBA00037937"/>
    </source>
</evidence>
<keyword evidence="5 7" id="KW-0975">Bacterial flagellum</keyword>
<keyword evidence="3 7" id="KW-1133">Transmembrane helix</keyword>
<keyword evidence="1 7" id="KW-1003">Cell membrane</keyword>
<dbReference type="EMBL" id="CP020373">
    <property type="protein sequence ID" value="AZQ11142.1"/>
    <property type="molecule type" value="Genomic_DNA"/>
</dbReference>
<keyword evidence="9" id="KW-1185">Reference proteome</keyword>
<protein>
    <recommendedName>
        <fullName evidence="7">Flagellar protein</fullName>
    </recommendedName>
</protein>
<sequence length="122" mass="12740">MSSTLLSVAATTSPGGAVSQGYASTLASMVGGLILVLVVIFVLAYVVRRLNLVPASGGVIKTLAASPLGQREKLVLVELDGQQYLLGVTAQQVTLIDKLDSPVTLSEEGFARRLKLAKDKQS</sequence>
<evidence type="ECO:0000313" key="9">
    <source>
        <dbReference type="Proteomes" id="UP000278437"/>
    </source>
</evidence>